<evidence type="ECO:0000259" key="2">
    <source>
        <dbReference type="PROSITE" id="PS50090"/>
    </source>
</evidence>
<dbReference type="PROSITE" id="PS51294">
    <property type="entry name" value="HTH_MYB"/>
    <property type="match status" value="2"/>
</dbReference>
<gene>
    <name evidence="4" type="ORF">CTAYLR_008036</name>
</gene>
<feature type="domain" description="HTH myb-type" evidence="3">
    <location>
        <begin position="61"/>
        <end position="112"/>
    </location>
</feature>
<dbReference type="Pfam" id="PF00249">
    <property type="entry name" value="Myb_DNA-binding"/>
    <property type="match status" value="2"/>
</dbReference>
<evidence type="ECO:0000313" key="5">
    <source>
        <dbReference type="Proteomes" id="UP001230188"/>
    </source>
</evidence>
<protein>
    <submittedName>
        <fullName evidence="4">Uncharacterized protein</fullName>
    </submittedName>
</protein>
<keyword evidence="5" id="KW-1185">Reference proteome</keyword>
<proteinExistence type="predicted"/>
<dbReference type="Gene3D" id="1.10.10.60">
    <property type="entry name" value="Homeodomain-like"/>
    <property type="match status" value="2"/>
</dbReference>
<reference evidence="4" key="1">
    <citation type="submission" date="2023-01" db="EMBL/GenBank/DDBJ databases">
        <title>Metagenome sequencing of chrysophaentin producing Chrysophaeum taylorii.</title>
        <authorList>
            <person name="Davison J."/>
            <person name="Bewley C."/>
        </authorList>
    </citation>
    <scope>NUCLEOTIDE SEQUENCE</scope>
    <source>
        <strain evidence="4">NIES-1699</strain>
    </source>
</reference>
<dbReference type="AlphaFoldDB" id="A0AAD7U944"/>
<dbReference type="InterPro" id="IPR001005">
    <property type="entry name" value="SANT/Myb"/>
</dbReference>
<dbReference type="EMBL" id="JAQMWT010000563">
    <property type="protein sequence ID" value="KAJ8599449.1"/>
    <property type="molecule type" value="Genomic_DNA"/>
</dbReference>
<dbReference type="CDD" id="cd00167">
    <property type="entry name" value="SANT"/>
    <property type="match status" value="2"/>
</dbReference>
<dbReference type="GO" id="GO:0000981">
    <property type="term" value="F:DNA-binding transcription factor activity, RNA polymerase II-specific"/>
    <property type="evidence" value="ECO:0007669"/>
    <property type="project" value="TreeGrafter"/>
</dbReference>
<comment type="caution">
    <text evidence="4">The sequence shown here is derived from an EMBL/GenBank/DDBJ whole genome shotgun (WGS) entry which is preliminary data.</text>
</comment>
<dbReference type="PANTHER" id="PTHR45614:SF232">
    <property type="entry name" value="TRANSCRIPTION FACTOR MYB3R-2"/>
    <property type="match status" value="1"/>
</dbReference>
<dbReference type="InterPro" id="IPR017930">
    <property type="entry name" value="Myb_dom"/>
</dbReference>
<accession>A0AAD7U944</accession>
<feature type="domain" description="Myb-like" evidence="2">
    <location>
        <begin position="109"/>
        <end position="159"/>
    </location>
</feature>
<dbReference type="GO" id="GO:0005634">
    <property type="term" value="C:nucleus"/>
    <property type="evidence" value="ECO:0007669"/>
    <property type="project" value="TreeGrafter"/>
</dbReference>
<dbReference type="PANTHER" id="PTHR45614">
    <property type="entry name" value="MYB PROTEIN-RELATED"/>
    <property type="match status" value="1"/>
</dbReference>
<dbReference type="InterPro" id="IPR009057">
    <property type="entry name" value="Homeodomain-like_sf"/>
</dbReference>
<dbReference type="Proteomes" id="UP001230188">
    <property type="component" value="Unassembled WGS sequence"/>
</dbReference>
<name>A0AAD7U944_9STRA</name>
<evidence type="ECO:0000259" key="3">
    <source>
        <dbReference type="PROSITE" id="PS51294"/>
    </source>
</evidence>
<feature type="domain" description="Myb-like" evidence="2">
    <location>
        <begin position="61"/>
        <end position="108"/>
    </location>
</feature>
<evidence type="ECO:0000313" key="4">
    <source>
        <dbReference type="EMBL" id="KAJ8599449.1"/>
    </source>
</evidence>
<evidence type="ECO:0000256" key="1">
    <source>
        <dbReference type="SAM" id="MobiDB-lite"/>
    </source>
</evidence>
<sequence>MMQAYGDEDERCFLYDVSWADDTWTYEARIGALEASDDEMEASDANVRGSLEPCKKQIPKSWSIEEDAKVEELVAQCCGARPRWTLIAARLGTGRTGKQVRERWLNQLDPSITKRPWSMRDDHAIALGVTKVGYRWVEISKMLPGRTDNAIKNRWHSIKRKIMRIASNGAEVVDEDGCTDSLSRLRNLPQSLLVEAVASLHGQVPGDNNNNNNKPPPDADKPREPQQQAPLVPAPDSYEYIVEMSRQAAASAADTARLLFAPVPPQKTLHGADDNDGTVCTV</sequence>
<feature type="domain" description="HTH myb-type" evidence="3">
    <location>
        <begin position="114"/>
        <end position="163"/>
    </location>
</feature>
<dbReference type="InterPro" id="IPR050560">
    <property type="entry name" value="MYB_TF"/>
</dbReference>
<dbReference type="GO" id="GO:0000978">
    <property type="term" value="F:RNA polymerase II cis-regulatory region sequence-specific DNA binding"/>
    <property type="evidence" value="ECO:0007669"/>
    <property type="project" value="TreeGrafter"/>
</dbReference>
<dbReference type="SUPFAM" id="SSF46689">
    <property type="entry name" value="Homeodomain-like"/>
    <property type="match status" value="2"/>
</dbReference>
<feature type="region of interest" description="Disordered" evidence="1">
    <location>
        <begin position="201"/>
        <end position="231"/>
    </location>
</feature>
<dbReference type="PROSITE" id="PS50090">
    <property type="entry name" value="MYB_LIKE"/>
    <property type="match status" value="2"/>
</dbReference>
<organism evidence="4 5">
    <name type="scientific">Chrysophaeum taylorii</name>
    <dbReference type="NCBI Taxonomy" id="2483200"/>
    <lineage>
        <taxon>Eukaryota</taxon>
        <taxon>Sar</taxon>
        <taxon>Stramenopiles</taxon>
        <taxon>Ochrophyta</taxon>
        <taxon>Pelagophyceae</taxon>
        <taxon>Pelagomonadales</taxon>
        <taxon>Pelagomonadaceae</taxon>
        <taxon>Chrysophaeum</taxon>
    </lineage>
</organism>
<dbReference type="SMART" id="SM00717">
    <property type="entry name" value="SANT"/>
    <property type="match status" value="2"/>
</dbReference>